<dbReference type="PANTHER" id="PTHR13630">
    <property type="entry name" value="GAMMA-SECRETASE-ACTIVATING PROTEIN"/>
    <property type="match status" value="1"/>
</dbReference>
<dbReference type="Gene3D" id="2.60.120.40">
    <property type="match status" value="2"/>
</dbReference>
<sequence>MIDQSIKNLKILNQEKDGCILFTWDDVSEKTDGDIVTHIGMYDPAKQSYQLLYTYTHRIKVVSCSVNEGRSLIAFSLVTKDTSAAGQKHGKETYSAYLAEIRAANSRVFSLNLERPHFLKIQFLYLSQPSAKECHMIVMLHKESIGLYTIPLGRVGDRGVVMSKQPETRPIVKKFVWCQWDCQHQQLYYIHYRNPGARDQNKDHHVPMMSALQFYQSAQYENIFDVLISFPFPHVKTSMRSFYNSSILDNGISDQFLNLAVLTQNNGTLCICCQQMDTPYNRERSVSRMRSRTSPVFDRSRTSPAIDRSKTSPGLDRSRTSPSVERPKSLSEQSDSSSIGMSRTSPEDNNQNNQAWLTSSGNFNLSSVSESEDEVTEINYYISMVHHAKVLHGCVSGVPFSRRHRLHFSWHGDYLMVLLPGYFIHMLNVSIEFEPCHHILLHDKIVNIQSTITNEDDSTGTLPKSIVVTSTDVIPVLSPLAKDTFHLSTSCLYDILRETPTVGCLFDYRTGLVWKVEINKDSLVNMFSACYMPTTRSALLHFVLLRMRDFWLVKRLFEMLSNDIPSREVPVLMSEFLTGTTYSNMRRQTDREILKQFPFSMAETFRGQIEKTEDGERLARLSYSTLQSINIITKTAKERQKKPGGADEDLWDTLRRHLRLKQIESGNRFSQKIVQKAFMKKKRDIEMGQTETLNKSSDDHIGFLTSFHSNLGRSESPAPVSSLFSGSAQVRPDTVLGLAPPFLQGNTISTDSEKLITLTKELLAQHLGKHLRKDAKTKAQNVAKEYVSCQVQQSRQLCHLLWNLRGPLLPYTDLDYLPHLTDPTSEDEYELFQMFERYQRVCNEMAFPLPGGFASYFAALGFRNLAKHLNMENNLNILYNSKCIALSCLSYFPSLRKDGFRFGTFFYQLMIMTEAFCSPKLDNGLMEDLLRMLIKFRGSDYRHAPRKLGDIPAFTASLSAPKSVGGNEILKFDKVWTNNGNHYDPSTGVFQAPIEGLYQVSTTVMSELGKTVFVKLWQNETKMVGLYPGTGYSEATVNMVLHLKKGDKVTVRGGSGHIHSSNSGLMEDLLRMLIKFKGSGDYRHYRKLRDIPAFTASLSAPRSVKENEIVKFDKVWTNNGNHYDPNTGVY</sequence>
<dbReference type="PANTHER" id="PTHR13630:SF1">
    <property type="entry name" value="GAMMA-SECRETASE-ACTIVATING PROTEIN"/>
    <property type="match status" value="1"/>
</dbReference>
<dbReference type="GO" id="GO:1902004">
    <property type="term" value="P:positive regulation of amyloid-beta formation"/>
    <property type="evidence" value="ECO:0007669"/>
    <property type="project" value="TreeGrafter"/>
</dbReference>
<evidence type="ECO:0000259" key="2">
    <source>
        <dbReference type="PROSITE" id="PS50871"/>
    </source>
</evidence>
<dbReference type="PRINTS" id="PR00007">
    <property type="entry name" value="COMPLEMNTC1Q"/>
</dbReference>
<gene>
    <name evidence="3" type="ORF">MCOR_6049</name>
</gene>
<protein>
    <recommendedName>
        <fullName evidence="2">C1q domain-containing protein</fullName>
    </recommendedName>
</protein>
<feature type="compositionally biased region" description="Polar residues" evidence="1">
    <location>
        <begin position="330"/>
        <end position="356"/>
    </location>
</feature>
<dbReference type="GO" id="GO:0005802">
    <property type="term" value="C:trans-Golgi network"/>
    <property type="evidence" value="ECO:0007669"/>
    <property type="project" value="TreeGrafter"/>
</dbReference>
<feature type="domain" description="C1q" evidence="2">
    <location>
        <begin position="947"/>
        <end position="1080"/>
    </location>
</feature>
<proteinExistence type="predicted"/>
<keyword evidence="4" id="KW-1185">Reference proteome</keyword>
<dbReference type="EMBL" id="CACVKT020001115">
    <property type="protein sequence ID" value="CAC5365317.1"/>
    <property type="molecule type" value="Genomic_DNA"/>
</dbReference>
<dbReference type="InterPro" id="IPR028010">
    <property type="entry name" value="GSAP_C_dom"/>
</dbReference>
<dbReference type="InterPro" id="IPR026172">
    <property type="entry name" value="GSAP_fam"/>
</dbReference>
<evidence type="ECO:0000313" key="4">
    <source>
        <dbReference type="Proteomes" id="UP000507470"/>
    </source>
</evidence>
<dbReference type="Pfam" id="PF14959">
    <property type="entry name" value="GSAP-16"/>
    <property type="match status" value="1"/>
</dbReference>
<dbReference type="InterPro" id="IPR001073">
    <property type="entry name" value="C1q_dom"/>
</dbReference>
<dbReference type="Proteomes" id="UP000507470">
    <property type="component" value="Unassembled WGS sequence"/>
</dbReference>
<organism evidence="3 4">
    <name type="scientific">Mytilus coruscus</name>
    <name type="common">Sea mussel</name>
    <dbReference type="NCBI Taxonomy" id="42192"/>
    <lineage>
        <taxon>Eukaryota</taxon>
        <taxon>Metazoa</taxon>
        <taxon>Spiralia</taxon>
        <taxon>Lophotrochozoa</taxon>
        <taxon>Mollusca</taxon>
        <taxon>Bivalvia</taxon>
        <taxon>Autobranchia</taxon>
        <taxon>Pteriomorphia</taxon>
        <taxon>Mytilida</taxon>
        <taxon>Mytiloidea</taxon>
        <taxon>Mytilidae</taxon>
        <taxon>Mytilinae</taxon>
        <taxon>Mytilus</taxon>
    </lineage>
</organism>
<feature type="region of interest" description="Disordered" evidence="1">
    <location>
        <begin position="282"/>
        <end position="356"/>
    </location>
</feature>
<dbReference type="AlphaFoldDB" id="A0A6J8ADD3"/>
<reference evidence="3 4" key="1">
    <citation type="submission" date="2020-06" db="EMBL/GenBank/DDBJ databases">
        <authorList>
            <person name="Li R."/>
            <person name="Bekaert M."/>
        </authorList>
    </citation>
    <scope>NUCLEOTIDE SEQUENCE [LARGE SCALE GENOMIC DNA]</scope>
    <source>
        <strain evidence="4">wild</strain>
    </source>
</reference>
<dbReference type="InterPro" id="IPR008983">
    <property type="entry name" value="Tumour_necrosis_fac-like_dom"/>
</dbReference>
<evidence type="ECO:0000313" key="3">
    <source>
        <dbReference type="EMBL" id="CAC5365317.1"/>
    </source>
</evidence>
<dbReference type="SMART" id="SM00110">
    <property type="entry name" value="C1Q"/>
    <property type="match status" value="1"/>
</dbReference>
<name>A0A6J8ADD3_MYTCO</name>
<dbReference type="Pfam" id="PF00386">
    <property type="entry name" value="C1q"/>
    <property type="match status" value="2"/>
</dbReference>
<feature type="domain" description="C1q" evidence="2">
    <location>
        <begin position="1087"/>
        <end position="1130"/>
    </location>
</feature>
<accession>A0A6J8ADD3</accession>
<dbReference type="OrthoDB" id="9997853at2759"/>
<evidence type="ECO:0000256" key="1">
    <source>
        <dbReference type="SAM" id="MobiDB-lite"/>
    </source>
</evidence>
<dbReference type="SUPFAM" id="SSF49842">
    <property type="entry name" value="TNF-like"/>
    <property type="match status" value="2"/>
</dbReference>
<dbReference type="PROSITE" id="PS50871">
    <property type="entry name" value="C1Q"/>
    <property type="match status" value="2"/>
</dbReference>